<keyword evidence="4" id="KW-0597">Phosphoprotein</keyword>
<evidence type="ECO:0000256" key="5">
    <source>
        <dbReference type="ARBA" id="ARBA00022679"/>
    </source>
</evidence>
<evidence type="ECO:0000259" key="8">
    <source>
        <dbReference type="PROSITE" id="PS50109"/>
    </source>
</evidence>
<reference evidence="11" key="1">
    <citation type="submission" date="2021-11" db="EMBL/GenBank/DDBJ databases">
        <title>BS-T2-15 a new species belonging to the Comamonadaceae family isolated from the soil of a French oak forest.</title>
        <authorList>
            <person name="Mieszkin S."/>
            <person name="Alain K."/>
        </authorList>
    </citation>
    <scope>NUCLEOTIDE SEQUENCE</scope>
    <source>
        <strain evidence="11">BS-T2-15</strain>
    </source>
</reference>
<evidence type="ECO:0000313" key="11">
    <source>
        <dbReference type="EMBL" id="MCK9684816.1"/>
    </source>
</evidence>
<feature type="domain" description="PAS" evidence="9">
    <location>
        <begin position="287"/>
        <end position="342"/>
    </location>
</feature>
<keyword evidence="5" id="KW-0808">Transferase</keyword>
<dbReference type="InterPro" id="IPR013656">
    <property type="entry name" value="PAS_4"/>
</dbReference>
<dbReference type="GO" id="GO:0005886">
    <property type="term" value="C:plasma membrane"/>
    <property type="evidence" value="ECO:0007669"/>
    <property type="project" value="UniProtKB-SubCell"/>
</dbReference>
<dbReference type="GO" id="GO:0000155">
    <property type="term" value="F:phosphorelay sensor kinase activity"/>
    <property type="evidence" value="ECO:0007669"/>
    <property type="project" value="InterPro"/>
</dbReference>
<dbReference type="SUPFAM" id="SSF55874">
    <property type="entry name" value="ATPase domain of HSP90 chaperone/DNA topoisomerase II/histidine kinase"/>
    <property type="match status" value="1"/>
</dbReference>
<dbReference type="Proteomes" id="UP001139353">
    <property type="component" value="Unassembled WGS sequence"/>
</dbReference>
<dbReference type="Pfam" id="PF08447">
    <property type="entry name" value="PAS_3"/>
    <property type="match status" value="2"/>
</dbReference>
<dbReference type="CDD" id="cd00130">
    <property type="entry name" value="PAS"/>
    <property type="match status" value="3"/>
</dbReference>
<dbReference type="InterPro" id="IPR036890">
    <property type="entry name" value="HATPase_C_sf"/>
</dbReference>
<dbReference type="PANTHER" id="PTHR43304:SF1">
    <property type="entry name" value="PAC DOMAIN-CONTAINING PROTEIN"/>
    <property type="match status" value="1"/>
</dbReference>
<feature type="domain" description="PAS" evidence="9">
    <location>
        <begin position="135"/>
        <end position="209"/>
    </location>
</feature>
<dbReference type="InterPro" id="IPR003594">
    <property type="entry name" value="HATPase_dom"/>
</dbReference>
<dbReference type="RefSeq" id="WP_275680838.1">
    <property type="nucleotide sequence ID" value="NZ_JAJLJH010000001.1"/>
</dbReference>
<dbReference type="FunFam" id="1.10.287.130:FF:000070">
    <property type="entry name" value="Histidine kinase sensor protein"/>
    <property type="match status" value="1"/>
</dbReference>
<evidence type="ECO:0000256" key="7">
    <source>
        <dbReference type="SAM" id="Coils"/>
    </source>
</evidence>
<dbReference type="SMART" id="SM00387">
    <property type="entry name" value="HATPase_c"/>
    <property type="match status" value="1"/>
</dbReference>
<dbReference type="SUPFAM" id="SSF47384">
    <property type="entry name" value="Homodimeric domain of signal transducing histidine kinase"/>
    <property type="match status" value="1"/>
</dbReference>
<dbReference type="Pfam" id="PF00512">
    <property type="entry name" value="HisKA"/>
    <property type="match status" value="1"/>
</dbReference>
<dbReference type="InterPro" id="IPR003661">
    <property type="entry name" value="HisK_dim/P_dom"/>
</dbReference>
<dbReference type="Gene3D" id="3.30.450.20">
    <property type="entry name" value="PAS domain"/>
    <property type="match status" value="3"/>
</dbReference>
<dbReference type="PROSITE" id="PS50112">
    <property type="entry name" value="PAS"/>
    <property type="match status" value="2"/>
</dbReference>
<dbReference type="InterPro" id="IPR005467">
    <property type="entry name" value="His_kinase_dom"/>
</dbReference>
<dbReference type="EC" id="2.7.13.3" evidence="3"/>
<evidence type="ECO:0000256" key="2">
    <source>
        <dbReference type="ARBA" id="ARBA00004429"/>
    </source>
</evidence>
<dbReference type="NCBIfam" id="TIGR00229">
    <property type="entry name" value="sensory_box"/>
    <property type="match status" value="2"/>
</dbReference>
<dbReference type="FunFam" id="3.30.565.10:FF:000006">
    <property type="entry name" value="Sensor histidine kinase WalK"/>
    <property type="match status" value="1"/>
</dbReference>
<keyword evidence="7" id="KW-0175">Coiled coil</keyword>
<gene>
    <name evidence="11" type="ORF">LPC04_03750</name>
</gene>
<dbReference type="InterPro" id="IPR052162">
    <property type="entry name" value="Sensor_kinase/Photoreceptor"/>
</dbReference>
<keyword evidence="6" id="KW-0418">Kinase</keyword>
<feature type="domain" description="PAC" evidence="10">
    <location>
        <begin position="210"/>
        <end position="262"/>
    </location>
</feature>
<dbReference type="CDD" id="cd00082">
    <property type="entry name" value="HisKA"/>
    <property type="match status" value="1"/>
</dbReference>
<comment type="caution">
    <text evidence="11">The sequence shown here is derived from an EMBL/GenBank/DDBJ whole genome shotgun (WGS) entry which is preliminary data.</text>
</comment>
<dbReference type="Gene3D" id="3.30.565.10">
    <property type="entry name" value="Histidine kinase-like ATPase, C-terminal domain"/>
    <property type="match status" value="1"/>
</dbReference>
<dbReference type="InterPro" id="IPR000700">
    <property type="entry name" value="PAS-assoc_C"/>
</dbReference>
<dbReference type="Gene3D" id="1.10.287.130">
    <property type="match status" value="1"/>
</dbReference>
<dbReference type="Pfam" id="PF02518">
    <property type="entry name" value="HATPase_c"/>
    <property type="match status" value="1"/>
</dbReference>
<proteinExistence type="predicted"/>
<dbReference type="AlphaFoldDB" id="A0A9X1YNJ0"/>
<dbReference type="InterPro" id="IPR001610">
    <property type="entry name" value="PAC"/>
</dbReference>
<evidence type="ECO:0000256" key="1">
    <source>
        <dbReference type="ARBA" id="ARBA00000085"/>
    </source>
</evidence>
<evidence type="ECO:0000313" key="12">
    <source>
        <dbReference type="Proteomes" id="UP001139353"/>
    </source>
</evidence>
<dbReference type="InterPro" id="IPR000014">
    <property type="entry name" value="PAS"/>
</dbReference>
<protein>
    <recommendedName>
        <fullName evidence="3">histidine kinase</fullName>
        <ecNumber evidence="3">2.7.13.3</ecNumber>
    </recommendedName>
</protein>
<dbReference type="InterPro" id="IPR013655">
    <property type="entry name" value="PAS_fold_3"/>
</dbReference>
<evidence type="ECO:0000256" key="6">
    <source>
        <dbReference type="ARBA" id="ARBA00022777"/>
    </source>
</evidence>
<dbReference type="PROSITE" id="PS50113">
    <property type="entry name" value="PAC"/>
    <property type="match status" value="1"/>
</dbReference>
<dbReference type="EMBL" id="JAJLJH010000001">
    <property type="protein sequence ID" value="MCK9684816.1"/>
    <property type="molecule type" value="Genomic_DNA"/>
</dbReference>
<organism evidence="11 12">
    <name type="scientific">Scleromatobacter humisilvae</name>
    <dbReference type="NCBI Taxonomy" id="2897159"/>
    <lineage>
        <taxon>Bacteria</taxon>
        <taxon>Pseudomonadati</taxon>
        <taxon>Pseudomonadota</taxon>
        <taxon>Betaproteobacteria</taxon>
        <taxon>Burkholderiales</taxon>
        <taxon>Sphaerotilaceae</taxon>
        <taxon>Scleromatobacter</taxon>
    </lineage>
</organism>
<dbReference type="PANTHER" id="PTHR43304">
    <property type="entry name" value="PHYTOCHROME-LIKE PROTEIN CPH1"/>
    <property type="match status" value="1"/>
</dbReference>
<dbReference type="SUPFAM" id="SSF55785">
    <property type="entry name" value="PYP-like sensor domain (PAS domain)"/>
    <property type="match status" value="3"/>
</dbReference>
<evidence type="ECO:0000259" key="9">
    <source>
        <dbReference type="PROSITE" id="PS50112"/>
    </source>
</evidence>
<feature type="domain" description="Histidine kinase" evidence="8">
    <location>
        <begin position="425"/>
        <end position="641"/>
    </location>
</feature>
<comment type="subcellular location">
    <subcellularLocation>
        <location evidence="2">Cell inner membrane</location>
        <topology evidence="2">Multi-pass membrane protein</topology>
    </subcellularLocation>
</comment>
<dbReference type="InterPro" id="IPR035965">
    <property type="entry name" value="PAS-like_dom_sf"/>
</dbReference>
<sequence>MAADNDRRIIDSLESGLLWFDTDLRIVDANRAAREVLGLGDGALGVRIDDLGWVQHDEHGEPMPEQQRPVWRALHGPGETTSGTVVVQTPSHGERWLRVRAVPVDSIGEGRGRGAVVSFTDFTSEHRAMETARESEQLFRMFGDHALDLIWIVDPRTRKLLYMNSAYERIWGRPAAPLYDDLSHWLDGIHAEDRERVASAALQTNASGMYETEYRMTRPDGRLVWIRGRGFPLFGPEGRMRYMAGFAEDITLAHTTKALEQAHRLAQERLERIVATAPGAVNSYCRDAEGHGRLTFASPAIKELLGVDAATLVERGIDLLDLVHPDDRRLVDASLRESAELGSAWLATFRVPLTAAGERCLEAHSMPVRESDGGVVWHGFLIDITERRRAEQEIRQLNTELEQRVAERTSELEAKHREMEGFTYSVSHDLKAPLRGIDGYSRLLESDHADKLDEEGRFFVEMIRKATGHMGKLIDDLLAYSRVERGRPKLGPVTAGPVVAAVVDGVAAEVAAGAIALRSEVDPELGVVGERDGLVLALRNLLDNAVKFTAGRPDRAIEIGARRSQGHALFWVRDNGPGFDMRYHDRIFEIFQRLHRAEEYPGTGVGLAIVRKAVERMHGKVWAESAKGQGATFWIRLPAVQAANP</sequence>
<evidence type="ECO:0000256" key="3">
    <source>
        <dbReference type="ARBA" id="ARBA00012438"/>
    </source>
</evidence>
<keyword evidence="12" id="KW-1185">Reference proteome</keyword>
<dbReference type="SMART" id="SM00091">
    <property type="entry name" value="PAS"/>
    <property type="match status" value="3"/>
</dbReference>
<name>A0A9X1YNJ0_9BURK</name>
<dbReference type="SMART" id="SM00388">
    <property type="entry name" value="HisKA"/>
    <property type="match status" value="1"/>
</dbReference>
<dbReference type="SMART" id="SM00086">
    <property type="entry name" value="PAC"/>
    <property type="match status" value="2"/>
</dbReference>
<comment type="catalytic activity">
    <reaction evidence="1">
        <text>ATP + protein L-histidine = ADP + protein N-phospho-L-histidine.</text>
        <dbReference type="EC" id="2.7.13.3"/>
    </reaction>
</comment>
<evidence type="ECO:0000256" key="4">
    <source>
        <dbReference type="ARBA" id="ARBA00022553"/>
    </source>
</evidence>
<dbReference type="InterPro" id="IPR036097">
    <property type="entry name" value="HisK_dim/P_sf"/>
</dbReference>
<accession>A0A9X1YNJ0</accession>
<evidence type="ECO:0000259" key="10">
    <source>
        <dbReference type="PROSITE" id="PS50113"/>
    </source>
</evidence>
<feature type="coiled-coil region" evidence="7">
    <location>
        <begin position="387"/>
        <end position="418"/>
    </location>
</feature>
<dbReference type="InterPro" id="IPR004358">
    <property type="entry name" value="Sig_transdc_His_kin-like_C"/>
</dbReference>
<dbReference type="Pfam" id="PF08448">
    <property type="entry name" value="PAS_4"/>
    <property type="match status" value="1"/>
</dbReference>
<dbReference type="PROSITE" id="PS50109">
    <property type="entry name" value="HIS_KIN"/>
    <property type="match status" value="1"/>
</dbReference>
<dbReference type="PRINTS" id="PR00344">
    <property type="entry name" value="BCTRLSENSOR"/>
</dbReference>